<accession>G6AGM0</accession>
<dbReference type="Proteomes" id="UP000004597">
    <property type="component" value="Unassembled WGS sequence"/>
</dbReference>
<protein>
    <submittedName>
        <fullName evidence="1">Uncharacterized protein</fullName>
    </submittedName>
</protein>
<dbReference type="EMBL" id="AFXP01000010">
    <property type="protein sequence ID" value="EHG16054.1"/>
    <property type="molecule type" value="Genomic_DNA"/>
</dbReference>
<evidence type="ECO:0000313" key="2">
    <source>
        <dbReference type="Proteomes" id="UP000004597"/>
    </source>
</evidence>
<sequence>MGIKLYMQIFNVKERKIFDLFFVFFKYRITYNFSFYYIG</sequence>
<dbReference type="AlphaFoldDB" id="G6AGM0"/>
<comment type="caution">
    <text evidence="1">The sequence shown here is derived from an EMBL/GenBank/DDBJ whole genome shotgun (WGS) entry which is preliminary data.</text>
</comment>
<keyword evidence="2" id="KW-1185">Reference proteome</keyword>
<evidence type="ECO:0000313" key="1">
    <source>
        <dbReference type="EMBL" id="EHG16054.1"/>
    </source>
</evidence>
<organism evidence="1 2">
    <name type="scientific">Prevotella histicola F0411</name>
    <dbReference type="NCBI Taxonomy" id="857291"/>
    <lineage>
        <taxon>Bacteria</taxon>
        <taxon>Pseudomonadati</taxon>
        <taxon>Bacteroidota</taxon>
        <taxon>Bacteroidia</taxon>
        <taxon>Bacteroidales</taxon>
        <taxon>Prevotellaceae</taxon>
        <taxon>Prevotella</taxon>
    </lineage>
</organism>
<dbReference type="HOGENOM" id="CLU_3314613_0_0_10"/>
<proteinExistence type="predicted"/>
<gene>
    <name evidence="1" type="ORF">HMPREF9138_01216</name>
</gene>
<dbReference type="PATRIC" id="fig|857291.3.peg.1216"/>
<reference evidence="1 2" key="1">
    <citation type="submission" date="2011-10" db="EMBL/GenBank/DDBJ databases">
        <title>The Genome Sequence of Prevotella histicola F0411.</title>
        <authorList>
            <consortium name="The Broad Institute Genome Sequencing Platform"/>
            <person name="Earl A."/>
            <person name="Ward D."/>
            <person name="Feldgarden M."/>
            <person name="Gevers D."/>
            <person name="Izard J."/>
            <person name="Ganesan A."/>
            <person name="Blanton J.M."/>
            <person name="Baranova O.V."/>
            <person name="Tanner A.C."/>
            <person name="Mathney J.M.J."/>
            <person name="Dewhirst F.E."/>
            <person name="Young S.K."/>
            <person name="Zeng Q."/>
            <person name="Gargeya S."/>
            <person name="Fitzgerald M."/>
            <person name="Haas B."/>
            <person name="Abouelleil A."/>
            <person name="Alvarado L."/>
            <person name="Arachchi H.M."/>
            <person name="Berlin A."/>
            <person name="Brown A."/>
            <person name="Chapman S.B."/>
            <person name="Chen Z."/>
            <person name="Dunbar C."/>
            <person name="Freedman E."/>
            <person name="Gearin G."/>
            <person name="Gellesch M."/>
            <person name="Goldberg J."/>
            <person name="Griggs A."/>
            <person name="Gujja S."/>
            <person name="Heiman D."/>
            <person name="Howarth C."/>
            <person name="Larson L."/>
            <person name="Lui A."/>
            <person name="MacDonald P.J.P."/>
            <person name="Montmayeur A."/>
            <person name="Murphy C."/>
            <person name="Neiman D."/>
            <person name="Pearson M."/>
            <person name="Priest M."/>
            <person name="Roberts A."/>
            <person name="Saif S."/>
            <person name="Shea T."/>
            <person name="Shenoy N."/>
            <person name="Sisk P."/>
            <person name="Stolte C."/>
            <person name="Sykes S."/>
            <person name="Wortman J."/>
            <person name="Nusbaum C."/>
            <person name="Birren B."/>
        </authorList>
    </citation>
    <scope>NUCLEOTIDE SEQUENCE [LARGE SCALE GENOMIC DNA]</scope>
    <source>
        <strain evidence="1 2">F0411</strain>
    </source>
</reference>
<name>G6AGM0_9BACT</name>